<evidence type="ECO:0000313" key="3">
    <source>
        <dbReference type="Proteomes" id="UP000176944"/>
    </source>
</evidence>
<sequence length="135" mass="14257">METRRQNLIYSALLSVLKAAMASVIVFALATPPALAQAKSCVSLLDGAGYAAKMAVVSQEGDSDGTGSFPIGQTQCINLDDSSVQNGQVLNRSIHALAGESKTCEPQFVAGDTRNANGFVYQAWGKTLHVKCQQH</sequence>
<feature type="chain" id="PRO_5009441613" evidence="1">
    <location>
        <begin position="37"/>
        <end position="135"/>
    </location>
</feature>
<organism evidence="2 3">
    <name type="scientific">Moorena producens (strain JHB)</name>
    <dbReference type="NCBI Taxonomy" id="1454205"/>
    <lineage>
        <taxon>Bacteria</taxon>
        <taxon>Bacillati</taxon>
        <taxon>Cyanobacteriota</taxon>
        <taxon>Cyanophyceae</taxon>
        <taxon>Coleofasciculales</taxon>
        <taxon>Coleofasciculaceae</taxon>
        <taxon>Moorena</taxon>
    </lineage>
</organism>
<proteinExistence type="predicted"/>
<dbReference type="Proteomes" id="UP000176944">
    <property type="component" value="Chromosome"/>
</dbReference>
<gene>
    <name evidence="2" type="ORF">BJP36_00255</name>
</gene>
<dbReference type="EMBL" id="CP017708">
    <property type="protein sequence ID" value="AOY78545.1"/>
    <property type="molecule type" value="Genomic_DNA"/>
</dbReference>
<evidence type="ECO:0000256" key="1">
    <source>
        <dbReference type="SAM" id="SignalP"/>
    </source>
</evidence>
<accession>A0A1D9FTB6</accession>
<evidence type="ECO:0000313" key="2">
    <source>
        <dbReference type="EMBL" id="AOY78545.1"/>
    </source>
</evidence>
<name>A0A1D9FTB6_MOOP1</name>
<dbReference type="AlphaFoldDB" id="A0A1D9FTB6"/>
<protein>
    <submittedName>
        <fullName evidence="2">Uncharacterized protein</fullName>
    </submittedName>
</protein>
<feature type="signal peptide" evidence="1">
    <location>
        <begin position="1"/>
        <end position="36"/>
    </location>
</feature>
<keyword evidence="1" id="KW-0732">Signal</keyword>
<reference evidence="3" key="1">
    <citation type="submission" date="2016-10" db="EMBL/GenBank/DDBJ databases">
        <title>Comparative genomics uncovers the prolific and rare metabolic potential of the cyanobacterial genus Moorea.</title>
        <authorList>
            <person name="Leao T."/>
            <person name="Castelao G."/>
            <person name="Korobeynikov A."/>
            <person name="Monroe E.A."/>
            <person name="Podell S."/>
            <person name="Glukhov E."/>
            <person name="Allen E."/>
            <person name="Gerwick W.H."/>
            <person name="Gerwick L."/>
        </authorList>
    </citation>
    <scope>NUCLEOTIDE SEQUENCE [LARGE SCALE GENOMIC DNA]</scope>
    <source>
        <strain evidence="3">JHB</strain>
    </source>
</reference>